<dbReference type="GO" id="GO:0010181">
    <property type="term" value="F:FMN binding"/>
    <property type="evidence" value="ECO:0007669"/>
    <property type="project" value="InterPro"/>
</dbReference>
<dbReference type="InterPro" id="IPR039261">
    <property type="entry name" value="FNR_nucleotide-bd"/>
</dbReference>
<organism evidence="12 13">
    <name type="scientific">Methylophilus rhizosphaerae</name>
    <dbReference type="NCBI Taxonomy" id="492660"/>
    <lineage>
        <taxon>Bacteria</taxon>
        <taxon>Pseudomonadati</taxon>
        <taxon>Pseudomonadota</taxon>
        <taxon>Betaproteobacteria</taxon>
        <taxon>Nitrosomonadales</taxon>
        <taxon>Methylophilaceae</taxon>
        <taxon>Methylophilus</taxon>
    </lineage>
</organism>
<keyword evidence="7" id="KW-0813">Transport</keyword>
<keyword evidence="5" id="KW-0274">FAD</keyword>
<dbReference type="PANTHER" id="PTHR19384:SF128">
    <property type="entry name" value="NADPH OXIDOREDUCTASE A"/>
    <property type="match status" value="1"/>
</dbReference>
<evidence type="ECO:0000256" key="8">
    <source>
        <dbReference type="ARBA" id="ARBA00023002"/>
    </source>
</evidence>
<gene>
    <name evidence="12" type="ORF">SAMN05192566_1701</name>
</gene>
<evidence type="ECO:0000256" key="3">
    <source>
        <dbReference type="ARBA" id="ARBA00022630"/>
    </source>
</evidence>
<feature type="domain" description="FAD-binding FR-type" evidence="11">
    <location>
        <begin position="221"/>
        <end position="435"/>
    </location>
</feature>
<dbReference type="PROSITE" id="PS51384">
    <property type="entry name" value="FAD_FR"/>
    <property type="match status" value="1"/>
</dbReference>
<dbReference type="InterPro" id="IPR008254">
    <property type="entry name" value="Flavodoxin/NO_synth"/>
</dbReference>
<evidence type="ECO:0000256" key="6">
    <source>
        <dbReference type="ARBA" id="ARBA00022857"/>
    </source>
</evidence>
<dbReference type="PROSITE" id="PS50902">
    <property type="entry name" value="FLAVODOXIN_LIKE"/>
    <property type="match status" value="1"/>
</dbReference>
<dbReference type="InterPro" id="IPR023173">
    <property type="entry name" value="NADPH_Cyt_P450_Rdtase_alpha"/>
</dbReference>
<evidence type="ECO:0000256" key="9">
    <source>
        <dbReference type="ARBA" id="ARBA00023192"/>
    </source>
</evidence>
<evidence type="ECO:0000259" key="10">
    <source>
        <dbReference type="PROSITE" id="PS50902"/>
    </source>
</evidence>
<keyword evidence="9" id="KW-0028">Amino-acid biosynthesis</keyword>
<evidence type="ECO:0000313" key="12">
    <source>
        <dbReference type="EMBL" id="SDK57023.1"/>
    </source>
</evidence>
<sequence>MSVKSRPEIFKEAHWKEIIELTSRLDKTQSLWLSGYLAGRVDSESAAADSGNPGEIVVCHGGETGNSKKIALQLESTMLGLGYQVKVVDLAQMTLRQFAKFKQVIIICSTHGDGDPPEPMTAFYNSLMSSTLSLEDMRYAVLALGDSSYEHFCVTGINIDEKLAKAGASRILERQTSDTDFQKVADPWIEKLLSKLPAATSETSTYTPAISKADAKEVDRNNPVSVKVIENIRLSAATRPDAIYHLVLDMEDVSLPLSVGDAVGVFIKNPAAMVTELLQDAHLKPEQMVSLDGVNLTLENALTNKLDITIPSRNFGQLWESLDTTGTFHAAMGESEKSKKDFLKSKPLLQLVKEFPVTVNAQQLVDVLRPLQPRLYDMTNSWKQSPDELHLCIKKYHYASGSETYQGVGSNYLASLNENDAVAIFPHKHQRFHMPESPEVPLILIADSTGIAPFIAFLQEVACGERSHDCWLIFSEAVFEDDFLYQSELIQLMQSGVLKHLHPVFYGDHSGNKIFETIENHQDIFKAWVNQGAHVYLSGDKAILTKAEESLKEWAKSRQELHFDALIAEKRLHKNLY</sequence>
<dbReference type="Pfam" id="PF00175">
    <property type="entry name" value="NAD_binding_1"/>
    <property type="match status" value="1"/>
</dbReference>
<dbReference type="GO" id="GO:0005829">
    <property type="term" value="C:cytosol"/>
    <property type="evidence" value="ECO:0007669"/>
    <property type="project" value="TreeGrafter"/>
</dbReference>
<comment type="cofactor">
    <cofactor evidence="2">
        <name>FAD</name>
        <dbReference type="ChEBI" id="CHEBI:57692"/>
    </cofactor>
</comment>
<evidence type="ECO:0000256" key="4">
    <source>
        <dbReference type="ARBA" id="ARBA00022643"/>
    </source>
</evidence>
<dbReference type="SUPFAM" id="SSF52343">
    <property type="entry name" value="Ferredoxin reductase-like, C-terminal NADP-linked domain"/>
    <property type="match status" value="1"/>
</dbReference>
<evidence type="ECO:0000259" key="11">
    <source>
        <dbReference type="PROSITE" id="PS51384"/>
    </source>
</evidence>
<dbReference type="Gene3D" id="3.40.50.360">
    <property type="match status" value="1"/>
</dbReference>
<dbReference type="Pfam" id="PF00667">
    <property type="entry name" value="FAD_binding_1"/>
    <property type="match status" value="1"/>
</dbReference>
<dbReference type="InterPro" id="IPR001094">
    <property type="entry name" value="Flavdoxin-like"/>
</dbReference>
<keyword evidence="7" id="KW-0249">Electron transport</keyword>
<dbReference type="InterPro" id="IPR017938">
    <property type="entry name" value="Riboflavin_synthase-like_b-brl"/>
</dbReference>
<keyword evidence="4" id="KW-0288">FMN</keyword>
<evidence type="ECO:0000256" key="5">
    <source>
        <dbReference type="ARBA" id="ARBA00022827"/>
    </source>
</evidence>
<dbReference type="PRINTS" id="PR00369">
    <property type="entry name" value="FLAVODOXIN"/>
</dbReference>
<feature type="domain" description="Flavodoxin-like" evidence="10">
    <location>
        <begin position="56"/>
        <end position="193"/>
    </location>
</feature>
<dbReference type="InterPro" id="IPR003097">
    <property type="entry name" value="CysJ-like_FAD-binding"/>
</dbReference>
<evidence type="ECO:0000256" key="7">
    <source>
        <dbReference type="ARBA" id="ARBA00022982"/>
    </source>
</evidence>
<dbReference type="InterPro" id="IPR001709">
    <property type="entry name" value="Flavoprot_Pyr_Nucl_cyt_Rdtase"/>
</dbReference>
<dbReference type="PANTHER" id="PTHR19384">
    <property type="entry name" value="NITRIC OXIDE SYNTHASE-RELATED"/>
    <property type="match status" value="1"/>
</dbReference>
<reference evidence="13" key="1">
    <citation type="submission" date="2016-10" db="EMBL/GenBank/DDBJ databases">
        <authorList>
            <person name="Varghese N."/>
            <person name="Submissions S."/>
        </authorList>
    </citation>
    <scope>NUCLEOTIDE SEQUENCE [LARGE SCALE GENOMIC DNA]</scope>
    <source>
        <strain evidence="13">CBMB127</strain>
    </source>
</reference>
<evidence type="ECO:0000256" key="2">
    <source>
        <dbReference type="ARBA" id="ARBA00001974"/>
    </source>
</evidence>
<comment type="cofactor">
    <cofactor evidence="1">
        <name>FMN</name>
        <dbReference type="ChEBI" id="CHEBI:58210"/>
    </cofactor>
</comment>
<dbReference type="AlphaFoldDB" id="A0A1G9CZJ0"/>
<dbReference type="STRING" id="492660.SAMN05192566_1701"/>
<proteinExistence type="predicted"/>
<dbReference type="SUPFAM" id="SSF63380">
    <property type="entry name" value="Riboflavin synthase domain-like"/>
    <property type="match status" value="1"/>
</dbReference>
<accession>A0A1G9CZJ0</accession>
<dbReference type="InterPro" id="IPR017927">
    <property type="entry name" value="FAD-bd_FR_type"/>
</dbReference>
<dbReference type="Gene3D" id="3.40.50.80">
    <property type="entry name" value="Nucleotide-binding domain of ferredoxin-NADP reductase (FNR) module"/>
    <property type="match status" value="1"/>
</dbReference>
<name>A0A1G9CZJ0_9PROT</name>
<keyword evidence="3" id="KW-0285">Flavoprotein</keyword>
<keyword evidence="9" id="KW-0198">Cysteine biosynthesis</keyword>
<dbReference type="GO" id="GO:0016491">
    <property type="term" value="F:oxidoreductase activity"/>
    <property type="evidence" value="ECO:0007669"/>
    <property type="project" value="UniProtKB-KW"/>
</dbReference>
<dbReference type="Proteomes" id="UP000198629">
    <property type="component" value="Unassembled WGS sequence"/>
</dbReference>
<dbReference type="EMBL" id="FNFX01000003">
    <property type="protein sequence ID" value="SDK57023.1"/>
    <property type="molecule type" value="Genomic_DNA"/>
</dbReference>
<keyword evidence="8" id="KW-0560">Oxidoreductase</keyword>
<evidence type="ECO:0000256" key="1">
    <source>
        <dbReference type="ARBA" id="ARBA00001917"/>
    </source>
</evidence>
<dbReference type="Gene3D" id="1.20.990.10">
    <property type="entry name" value="NADPH-cytochrome p450 Reductase, Chain A, domain 3"/>
    <property type="match status" value="1"/>
</dbReference>
<dbReference type="GO" id="GO:0050660">
    <property type="term" value="F:flavin adenine dinucleotide binding"/>
    <property type="evidence" value="ECO:0007669"/>
    <property type="project" value="TreeGrafter"/>
</dbReference>
<dbReference type="Pfam" id="PF00258">
    <property type="entry name" value="Flavodoxin_1"/>
    <property type="match status" value="1"/>
</dbReference>
<dbReference type="SUPFAM" id="SSF52218">
    <property type="entry name" value="Flavoproteins"/>
    <property type="match status" value="1"/>
</dbReference>
<dbReference type="Gene3D" id="2.40.30.10">
    <property type="entry name" value="Translation factors"/>
    <property type="match status" value="1"/>
</dbReference>
<keyword evidence="13" id="KW-1185">Reference proteome</keyword>
<keyword evidence="6" id="KW-0521">NADP</keyword>
<dbReference type="OrthoDB" id="7376058at2"/>
<dbReference type="PRINTS" id="PR00371">
    <property type="entry name" value="FPNCR"/>
</dbReference>
<dbReference type="RefSeq" id="WP_091471712.1">
    <property type="nucleotide sequence ID" value="NZ_FNFX01000003.1"/>
</dbReference>
<dbReference type="InterPro" id="IPR029039">
    <property type="entry name" value="Flavoprotein-like_sf"/>
</dbReference>
<dbReference type="GO" id="GO:0019344">
    <property type="term" value="P:cysteine biosynthetic process"/>
    <property type="evidence" value="ECO:0007669"/>
    <property type="project" value="UniProtKB-KW"/>
</dbReference>
<dbReference type="InterPro" id="IPR001433">
    <property type="entry name" value="OxRdtase_FAD/NAD-bd"/>
</dbReference>
<evidence type="ECO:0000313" key="13">
    <source>
        <dbReference type="Proteomes" id="UP000198629"/>
    </source>
</evidence>
<protein>
    <submittedName>
        <fullName evidence="12">Sulfite reductase (NADPH) flavoprotein alpha-component</fullName>
    </submittedName>
</protein>